<evidence type="ECO:0000313" key="1">
    <source>
        <dbReference type="EMBL" id="MBB1245725.1"/>
    </source>
</evidence>
<evidence type="ECO:0000313" key="2">
    <source>
        <dbReference type="Proteomes" id="UP000766698"/>
    </source>
</evidence>
<accession>A0ABR6EK81</accession>
<dbReference type="RefSeq" id="WP_182857022.1">
    <property type="nucleotide sequence ID" value="NZ_WMLF01000333.1"/>
</dbReference>
<name>A0ABR6EK81_9ACTN</name>
<comment type="caution">
    <text evidence="1">The sequence shown here is derived from an EMBL/GenBank/DDBJ whole genome shotgun (WGS) entry which is preliminary data.</text>
</comment>
<organism evidence="1 2">
    <name type="scientific">Streptomyces durbertensis</name>
    <dbReference type="NCBI Taxonomy" id="2448886"/>
    <lineage>
        <taxon>Bacteria</taxon>
        <taxon>Bacillati</taxon>
        <taxon>Actinomycetota</taxon>
        <taxon>Actinomycetes</taxon>
        <taxon>Kitasatosporales</taxon>
        <taxon>Streptomycetaceae</taxon>
        <taxon>Streptomyces</taxon>
    </lineage>
</organism>
<protein>
    <submittedName>
        <fullName evidence="1">Uncharacterized protein</fullName>
    </submittedName>
</protein>
<dbReference type="EMBL" id="WMLF01000333">
    <property type="protein sequence ID" value="MBB1245725.1"/>
    <property type="molecule type" value="Genomic_DNA"/>
</dbReference>
<reference evidence="2" key="1">
    <citation type="journal article" date="2020" name="Syst. Appl. Microbiol.">
        <title>Streptomyces alkaliterrae sp. nov., isolated from an alkaline soil, and emended descriptions of Streptomyces alkaliphilus, Streptomyces calidiresistens and Streptomyces durbertensis.</title>
        <authorList>
            <person name="Swiecimska M."/>
            <person name="Golinska P."/>
            <person name="Nouioui I."/>
            <person name="Wypij M."/>
            <person name="Rai M."/>
            <person name="Sangal V."/>
            <person name="Goodfellow M."/>
        </authorList>
    </citation>
    <scope>NUCLEOTIDE SEQUENCE [LARGE SCALE GENOMIC DNA]</scope>
    <source>
        <strain evidence="2">DSM 104538</strain>
    </source>
</reference>
<proteinExistence type="predicted"/>
<dbReference type="Proteomes" id="UP000766698">
    <property type="component" value="Unassembled WGS sequence"/>
</dbReference>
<gene>
    <name evidence="1" type="ORF">GL263_19485</name>
</gene>
<sequence length="57" mass="6550">MPPTRKRAKETHLLRGEDSALVRPYVLAHEREERRREQSLCRALQECRSAFASGLGS</sequence>
<keyword evidence="2" id="KW-1185">Reference proteome</keyword>